<comment type="subcellular location">
    <subcellularLocation>
        <location evidence="1">Cell membrane</location>
        <topology evidence="1">Multi-pass membrane protein</topology>
    </subcellularLocation>
</comment>
<dbReference type="Pfam" id="PF11728">
    <property type="entry name" value="ArAE_1_C"/>
    <property type="match status" value="1"/>
</dbReference>
<keyword evidence="5" id="KW-0472">Membrane</keyword>
<dbReference type="OrthoDB" id="357521at2"/>
<evidence type="ECO:0000256" key="4">
    <source>
        <dbReference type="ARBA" id="ARBA00022989"/>
    </source>
</evidence>
<dbReference type="PANTHER" id="PTHR40064">
    <property type="entry name" value="MEMBRANE PROTEIN-RELATED"/>
    <property type="match status" value="1"/>
</dbReference>
<dbReference type="InterPro" id="IPR021062">
    <property type="entry name" value="ArAE_1_C"/>
</dbReference>
<evidence type="ECO:0000313" key="9">
    <source>
        <dbReference type="Proteomes" id="UP000216411"/>
    </source>
</evidence>
<reference evidence="8 9" key="1">
    <citation type="journal article" date="2017" name="Genome Announc.">
        <title>Draft Genome Sequence of a Sporulating and Motile Strain of Lachnotalea glycerini Isolated from Water in Quebec City, Canada.</title>
        <authorList>
            <person name="Maheux A.F."/>
            <person name="Boudreau D.K."/>
            <person name="Berube E."/>
            <person name="Boissinot M."/>
            <person name="Raymond F."/>
            <person name="Brodeur S."/>
            <person name="Corbeil J."/>
            <person name="Isabel S."/>
            <person name="Omar R.F."/>
            <person name="Bergeron M.G."/>
        </authorList>
    </citation>
    <scope>NUCLEOTIDE SEQUENCE [LARGE SCALE GENOMIC DNA]</scope>
    <source>
        <strain evidence="8 9">CCRI-19302</strain>
    </source>
</reference>
<dbReference type="PANTHER" id="PTHR40064:SF1">
    <property type="entry name" value="MEMBRANE PROTEIN"/>
    <property type="match status" value="1"/>
</dbReference>
<organism evidence="7 10">
    <name type="scientific">Lachnotalea glycerini</name>
    <dbReference type="NCBI Taxonomy" id="1763509"/>
    <lineage>
        <taxon>Bacteria</taxon>
        <taxon>Bacillati</taxon>
        <taxon>Bacillota</taxon>
        <taxon>Clostridia</taxon>
        <taxon>Lachnospirales</taxon>
        <taxon>Lachnospiraceae</taxon>
        <taxon>Lachnotalea</taxon>
    </lineage>
</organism>
<gene>
    <name evidence="7" type="ORF">C8E03_10289</name>
    <name evidence="8" type="ORF">CG710_006630</name>
</gene>
<evidence type="ECO:0000313" key="8">
    <source>
        <dbReference type="EMBL" id="RDY31974.1"/>
    </source>
</evidence>
<dbReference type="InterPro" id="IPR038323">
    <property type="entry name" value="ArAE_1_C_sf"/>
</dbReference>
<keyword evidence="4" id="KW-1133">Transmembrane helix</keyword>
<comment type="caution">
    <text evidence="7">The sequence shown here is derived from an EMBL/GenBank/DDBJ whole genome shotgun (WGS) entry which is preliminary data.</text>
</comment>
<dbReference type="Proteomes" id="UP000216411">
    <property type="component" value="Unassembled WGS sequence"/>
</dbReference>
<evidence type="ECO:0000256" key="5">
    <source>
        <dbReference type="ARBA" id="ARBA00023136"/>
    </source>
</evidence>
<dbReference type="Gene3D" id="1.20.120.940">
    <property type="entry name" value="Putative aromatic acid exporter, C-terminal domain"/>
    <property type="match status" value="1"/>
</dbReference>
<accession>A0A255IIQ0</accession>
<dbReference type="EMBL" id="QICS01000002">
    <property type="protein sequence ID" value="PXV93321.1"/>
    <property type="molecule type" value="Genomic_DNA"/>
</dbReference>
<dbReference type="GO" id="GO:0005886">
    <property type="term" value="C:plasma membrane"/>
    <property type="evidence" value="ECO:0007669"/>
    <property type="project" value="UniProtKB-SubCell"/>
</dbReference>
<proteinExistence type="predicted"/>
<keyword evidence="3" id="KW-0812">Transmembrane</keyword>
<dbReference type="AlphaFoldDB" id="A0A255IIQ0"/>
<dbReference type="Proteomes" id="UP000247523">
    <property type="component" value="Unassembled WGS sequence"/>
</dbReference>
<protein>
    <submittedName>
        <fullName evidence="7">Uncharacterized membrane protein YgaE (UPF0421/DUF939 family)</fullName>
    </submittedName>
</protein>
<dbReference type="InterPro" id="IPR052984">
    <property type="entry name" value="UPF0421"/>
</dbReference>
<evidence type="ECO:0000313" key="10">
    <source>
        <dbReference type="Proteomes" id="UP000247523"/>
    </source>
</evidence>
<evidence type="ECO:0000259" key="6">
    <source>
        <dbReference type="Pfam" id="PF11728"/>
    </source>
</evidence>
<feature type="domain" description="Putative aromatic acid exporter C-terminal" evidence="6">
    <location>
        <begin position="159"/>
        <end position="321"/>
    </location>
</feature>
<evidence type="ECO:0000313" key="7">
    <source>
        <dbReference type="EMBL" id="PXV93321.1"/>
    </source>
</evidence>
<dbReference type="RefSeq" id="WP_094377266.1">
    <property type="nucleotide sequence ID" value="NZ_NOKA02000007.1"/>
</dbReference>
<evidence type="ECO:0000256" key="1">
    <source>
        <dbReference type="ARBA" id="ARBA00004651"/>
    </source>
</evidence>
<evidence type="ECO:0000256" key="2">
    <source>
        <dbReference type="ARBA" id="ARBA00022475"/>
    </source>
</evidence>
<dbReference type="EMBL" id="NOKA02000007">
    <property type="protein sequence ID" value="RDY31974.1"/>
    <property type="molecule type" value="Genomic_DNA"/>
</dbReference>
<evidence type="ECO:0000256" key="3">
    <source>
        <dbReference type="ARBA" id="ARBA00022692"/>
    </source>
</evidence>
<name>A0A255IIQ0_9FIRM</name>
<dbReference type="Pfam" id="PF06081">
    <property type="entry name" value="ArAE_1"/>
    <property type="match status" value="1"/>
</dbReference>
<dbReference type="InterPro" id="IPR010343">
    <property type="entry name" value="ArAE_1"/>
</dbReference>
<keyword evidence="2" id="KW-1003">Cell membrane</keyword>
<keyword evidence="9" id="KW-1185">Reference proteome</keyword>
<reference evidence="8" key="3">
    <citation type="submission" date="2018-07" db="EMBL/GenBank/DDBJ databases">
        <authorList>
            <person name="Quirk P.G."/>
            <person name="Krulwich T.A."/>
        </authorList>
    </citation>
    <scope>NUCLEOTIDE SEQUENCE</scope>
    <source>
        <strain evidence="8">CCRI-19302</strain>
    </source>
</reference>
<reference evidence="7 10" key="2">
    <citation type="submission" date="2018-05" db="EMBL/GenBank/DDBJ databases">
        <title>Genomic Encyclopedia of Type Strains, Phase IV (KMG-IV): sequencing the most valuable type-strain genomes for metagenomic binning, comparative biology and taxonomic classification.</title>
        <authorList>
            <person name="Goeker M."/>
        </authorList>
    </citation>
    <scope>NUCLEOTIDE SEQUENCE [LARGE SCALE GENOMIC DNA]</scope>
    <source>
        <strain evidence="7 10">DSM 28816</strain>
    </source>
</reference>
<sequence length="347" mass="41186">MDKKKKLRAKKFLILSLKISIGSCIAIYIANMMQLEFAASAGIITLLTIMTTKWETLKLSFYRLLTFIFSVGVLWLIFQFINQEWMAYGLFIFVLVLICEWINWKSTISVNAVIGSHFLMTHDFSNSFIINEFLLVAIGISIAIIMNLFQNATSQKAAITKNMRYTEKKLQFILDELANYLFNKHVGRNVWDDIISLEEDLAEFVEKAYEYQNNTFYSHPSYYIHYFEMRTKQFNVLHNLHYEMKKLRNIPKQATIVAEYIMYLKEYVTELNDPIEQIEKLNQLFEQMGEEELPKSREELEGRAKLYHILMDLEEFLIFKKRFVDSIDEEQFKIYWRKEVEQKVDAG</sequence>